<dbReference type="InParanoid" id="A0A1V9Y156"/>
<dbReference type="AlphaFoldDB" id="A0A1V9Y156"/>
<evidence type="ECO:0000313" key="2">
    <source>
        <dbReference type="Proteomes" id="UP000192247"/>
    </source>
</evidence>
<sequence>RSSVLCFVRKSKAKKKYTLRVPDIFNEEIGWPSRSVTDGDKEFLCRRSRSPAALISCPTMHIILSGEAE</sequence>
<dbReference type="Proteomes" id="UP000192247">
    <property type="component" value="Unassembled WGS sequence"/>
</dbReference>
<proteinExistence type="predicted"/>
<accession>A0A1V9Y156</accession>
<keyword evidence="2" id="KW-1185">Reference proteome</keyword>
<gene>
    <name evidence="1" type="ORF">BIW11_05695</name>
</gene>
<dbReference type="EMBL" id="MNPL01001051">
    <property type="protein sequence ID" value="OQR79497.1"/>
    <property type="molecule type" value="Genomic_DNA"/>
</dbReference>
<reference evidence="1 2" key="1">
    <citation type="journal article" date="2017" name="Gigascience">
        <title>Draft genome of the honey bee ectoparasitic mite, Tropilaelaps mercedesae, is shaped by the parasitic life history.</title>
        <authorList>
            <person name="Dong X."/>
            <person name="Armstrong S.D."/>
            <person name="Xia D."/>
            <person name="Makepeace B.L."/>
            <person name="Darby A.C."/>
            <person name="Kadowaki T."/>
        </authorList>
    </citation>
    <scope>NUCLEOTIDE SEQUENCE [LARGE SCALE GENOMIC DNA]</scope>
    <source>
        <strain evidence="1">Wuxi-XJTLU</strain>
    </source>
</reference>
<protein>
    <submittedName>
        <fullName evidence="1">Uncharacterized protein</fullName>
    </submittedName>
</protein>
<organism evidence="1 2">
    <name type="scientific">Tropilaelaps mercedesae</name>
    <dbReference type="NCBI Taxonomy" id="418985"/>
    <lineage>
        <taxon>Eukaryota</taxon>
        <taxon>Metazoa</taxon>
        <taxon>Ecdysozoa</taxon>
        <taxon>Arthropoda</taxon>
        <taxon>Chelicerata</taxon>
        <taxon>Arachnida</taxon>
        <taxon>Acari</taxon>
        <taxon>Parasitiformes</taxon>
        <taxon>Mesostigmata</taxon>
        <taxon>Gamasina</taxon>
        <taxon>Dermanyssoidea</taxon>
        <taxon>Laelapidae</taxon>
        <taxon>Tropilaelaps</taxon>
    </lineage>
</organism>
<feature type="non-terminal residue" evidence="1">
    <location>
        <position position="1"/>
    </location>
</feature>
<name>A0A1V9Y156_9ACAR</name>
<evidence type="ECO:0000313" key="1">
    <source>
        <dbReference type="EMBL" id="OQR79497.1"/>
    </source>
</evidence>
<comment type="caution">
    <text evidence="1">The sequence shown here is derived from an EMBL/GenBank/DDBJ whole genome shotgun (WGS) entry which is preliminary data.</text>
</comment>